<evidence type="ECO:0000313" key="1">
    <source>
        <dbReference type="EMBL" id="TXG39570.1"/>
    </source>
</evidence>
<keyword evidence="2" id="KW-1185">Reference proteome</keyword>
<name>A0A5C7GMR3_9FLAO</name>
<accession>A0A5C7GMR3</accession>
<dbReference type="GO" id="GO:0016740">
    <property type="term" value="F:transferase activity"/>
    <property type="evidence" value="ECO:0007669"/>
    <property type="project" value="UniProtKB-KW"/>
</dbReference>
<gene>
    <name evidence="1" type="ORF">FUA22_06800</name>
</gene>
<dbReference type="Proteomes" id="UP000321080">
    <property type="component" value="Unassembled WGS sequence"/>
</dbReference>
<dbReference type="AlphaFoldDB" id="A0A5C7GMR3"/>
<evidence type="ECO:0000313" key="2">
    <source>
        <dbReference type="Proteomes" id="UP000321080"/>
    </source>
</evidence>
<dbReference type="OrthoDB" id="9780929at2"/>
<dbReference type="Gene3D" id="3.10.450.620">
    <property type="entry name" value="JHP933, nucleotidyltransferase-like core domain"/>
    <property type="match status" value="1"/>
</dbReference>
<dbReference type="InterPro" id="IPR014942">
    <property type="entry name" value="AbiEii"/>
</dbReference>
<sequence>MQPNNYLHQRDDFVDLLRIIEQDTGILVQLIEKDYWIMHALYGLKKQGLDFELKGGTSLSKGYKIIDRFSEDIDIHIKPPSKLEVNENPKNTKSKSVQSRKTFYDWLANHIKIDGIVSIERDTAFDDEAYYRSGGIRLHYEAKTGHVDGVKEGILLEAGFDTVTPNSQITISSWAFDKASGSPNISFIDNRAFDIACYHPGYTFVEKLQTIATKYRQEQNGGAVRPNFMRQYYDVYCLLEHKDVQDFIGTKAYHEHIQARFPNADLVVPMSQNEAFLLNDPEIRDAYRKRYESTASLYYNGQPDFEELLARIKKYIGKL</sequence>
<dbReference type="EMBL" id="VRKQ01000008">
    <property type="protein sequence ID" value="TXG39570.1"/>
    <property type="molecule type" value="Genomic_DNA"/>
</dbReference>
<proteinExistence type="predicted"/>
<comment type="caution">
    <text evidence="1">The sequence shown here is derived from an EMBL/GenBank/DDBJ whole genome shotgun (WGS) entry which is preliminary data.</text>
</comment>
<dbReference type="Pfam" id="PF08843">
    <property type="entry name" value="AbiEii"/>
    <property type="match status" value="1"/>
</dbReference>
<reference evidence="1 2" key="1">
    <citation type="submission" date="2019-08" db="EMBL/GenBank/DDBJ databases">
        <title>Seonamhaeicola sediminis sp. nov., isolated from marine sediment.</title>
        <authorList>
            <person name="Cao W.R."/>
        </authorList>
    </citation>
    <scope>NUCLEOTIDE SEQUENCE [LARGE SCALE GENOMIC DNA]</scope>
    <source>
        <strain evidence="1 2">1505</strain>
    </source>
</reference>
<keyword evidence="1" id="KW-0808">Transferase</keyword>
<organism evidence="1 2">
    <name type="scientific">Seonamhaeicola maritimus</name>
    <dbReference type="NCBI Taxonomy" id="2591822"/>
    <lineage>
        <taxon>Bacteria</taxon>
        <taxon>Pseudomonadati</taxon>
        <taxon>Bacteroidota</taxon>
        <taxon>Flavobacteriia</taxon>
        <taxon>Flavobacteriales</taxon>
        <taxon>Flavobacteriaceae</taxon>
    </lineage>
</organism>
<protein>
    <submittedName>
        <fullName evidence="1">Nucleotidyl transferase AbiEii/AbiGii toxin family protein</fullName>
    </submittedName>
</protein>